<comment type="function">
    <text evidence="3">Catalyzes the conversion of S-adenosyl-L-methionine (SAM) to carboxy-S-adenosyl-L-methionine (Cx-SAM).</text>
</comment>
<evidence type="ECO:0000256" key="3">
    <source>
        <dbReference type="HAMAP-Rule" id="MF_01589"/>
    </source>
</evidence>
<dbReference type="EC" id="2.1.3.-" evidence="3"/>
<evidence type="ECO:0000256" key="2">
    <source>
        <dbReference type="ARBA" id="ARBA00022691"/>
    </source>
</evidence>
<dbReference type="InterPro" id="IPR005271">
    <property type="entry name" value="CmoA"/>
</dbReference>
<reference evidence="6" key="1">
    <citation type="journal article" date="2019" name="Int. J. Syst. Evol. Microbiol.">
        <title>The Global Catalogue of Microorganisms (GCM) 10K type strain sequencing project: providing services to taxonomists for standard genome sequencing and annotation.</title>
        <authorList>
            <consortium name="The Broad Institute Genomics Platform"/>
            <consortium name="The Broad Institute Genome Sequencing Center for Infectious Disease"/>
            <person name="Wu L."/>
            <person name="Ma J."/>
        </authorList>
    </citation>
    <scope>NUCLEOTIDE SEQUENCE [LARGE SCALE GENOMIC DNA]</scope>
    <source>
        <strain evidence="6">DT28</strain>
    </source>
</reference>
<feature type="binding site" evidence="3">
    <location>
        <begin position="88"/>
        <end position="89"/>
    </location>
    <ligand>
        <name>S-adenosyl-L-methionine</name>
        <dbReference type="ChEBI" id="CHEBI:59789"/>
    </ligand>
</feature>
<dbReference type="NCBIfam" id="TIGR00740">
    <property type="entry name" value="carboxy-S-adenosyl-L-methionine synthase CmoA"/>
    <property type="match status" value="1"/>
</dbReference>
<dbReference type="SUPFAM" id="SSF53335">
    <property type="entry name" value="S-adenosyl-L-methionine-dependent methyltransferases"/>
    <property type="match status" value="1"/>
</dbReference>
<gene>
    <name evidence="3 5" type="primary">cmoA</name>
    <name evidence="5" type="ORF">ACFO3I_06905</name>
</gene>
<comment type="subunit">
    <text evidence="3">Homodimer.</text>
</comment>
<dbReference type="PANTHER" id="PTHR43861">
    <property type="entry name" value="TRANS-ACONITATE 2-METHYLTRANSFERASE-RELATED"/>
    <property type="match status" value="1"/>
</dbReference>
<dbReference type="HAMAP" id="MF_01589">
    <property type="entry name" value="Cx_SAM_synthase"/>
    <property type="match status" value="1"/>
</dbReference>
<evidence type="ECO:0000256" key="1">
    <source>
        <dbReference type="ARBA" id="ARBA00022679"/>
    </source>
</evidence>
<dbReference type="EMBL" id="JBHSGB010000006">
    <property type="protein sequence ID" value="MFC4654745.1"/>
    <property type="molecule type" value="Genomic_DNA"/>
</dbReference>
<dbReference type="Proteomes" id="UP001595962">
    <property type="component" value="Unassembled WGS sequence"/>
</dbReference>
<protein>
    <recommendedName>
        <fullName evidence="3">Carboxy-S-adenosyl-L-methionine synthase</fullName>
        <shortName evidence="3">Cx-SAM synthase</shortName>
        <ecNumber evidence="3">2.1.3.-</ecNumber>
    </recommendedName>
</protein>
<dbReference type="NCBIfam" id="NF011995">
    <property type="entry name" value="PRK15451.1"/>
    <property type="match status" value="1"/>
</dbReference>
<comment type="similarity">
    <text evidence="3">Belongs to the class I-like SAM-binding methyltransferase superfamily. Cx-SAM synthase family.</text>
</comment>
<dbReference type="RefSeq" id="WP_377332817.1">
    <property type="nucleotide sequence ID" value="NZ_JBHSGB010000006.1"/>
</dbReference>
<organism evidence="5 6">
    <name type="scientific">Rheinheimera marina</name>
    <dbReference type="NCBI Taxonomy" id="1774958"/>
    <lineage>
        <taxon>Bacteria</taxon>
        <taxon>Pseudomonadati</taxon>
        <taxon>Pseudomonadota</taxon>
        <taxon>Gammaproteobacteria</taxon>
        <taxon>Chromatiales</taxon>
        <taxon>Chromatiaceae</taxon>
        <taxon>Rheinheimera</taxon>
    </lineage>
</organism>
<evidence type="ECO:0000259" key="4">
    <source>
        <dbReference type="Pfam" id="PF13649"/>
    </source>
</evidence>
<feature type="binding site" evidence="3">
    <location>
        <position position="38"/>
    </location>
    <ligand>
        <name>S-adenosyl-L-methionine</name>
        <dbReference type="ChEBI" id="CHEBI:59789"/>
    </ligand>
</feature>
<evidence type="ECO:0000313" key="5">
    <source>
        <dbReference type="EMBL" id="MFC4654745.1"/>
    </source>
</evidence>
<dbReference type="CDD" id="cd02440">
    <property type="entry name" value="AdoMet_MTases"/>
    <property type="match status" value="1"/>
</dbReference>
<feature type="binding site" evidence="3">
    <location>
        <position position="198"/>
    </location>
    <ligand>
        <name>S-adenosyl-L-methionine</name>
        <dbReference type="ChEBI" id="CHEBI:59789"/>
    </ligand>
</feature>
<dbReference type="PIRSF" id="PIRSF006325">
    <property type="entry name" value="MeTrfase_bac"/>
    <property type="match status" value="1"/>
</dbReference>
<keyword evidence="6" id="KW-1185">Reference proteome</keyword>
<keyword evidence="1 3" id="KW-0808">Transferase</keyword>
<dbReference type="Pfam" id="PF13649">
    <property type="entry name" value="Methyltransf_25"/>
    <property type="match status" value="1"/>
</dbReference>
<comment type="caution">
    <text evidence="5">The sequence shown here is derived from an EMBL/GenBank/DDBJ whole genome shotgun (WGS) entry which is preliminary data.</text>
</comment>
<feature type="binding site" evidence="3">
    <location>
        <position position="131"/>
    </location>
    <ligand>
        <name>S-adenosyl-L-methionine</name>
        <dbReference type="ChEBI" id="CHEBI:59789"/>
    </ligand>
</feature>
<dbReference type="Gene3D" id="3.40.50.150">
    <property type="entry name" value="Vaccinia Virus protein VP39"/>
    <property type="match status" value="1"/>
</dbReference>
<dbReference type="InterPro" id="IPR041698">
    <property type="entry name" value="Methyltransf_25"/>
</dbReference>
<comment type="catalytic activity">
    <reaction evidence="3">
        <text>prephenate + S-adenosyl-L-methionine = carboxy-S-adenosyl-L-methionine + 3-phenylpyruvate + H2O</text>
        <dbReference type="Rhea" id="RHEA:51692"/>
        <dbReference type="ChEBI" id="CHEBI:15377"/>
        <dbReference type="ChEBI" id="CHEBI:18005"/>
        <dbReference type="ChEBI" id="CHEBI:29934"/>
        <dbReference type="ChEBI" id="CHEBI:59789"/>
        <dbReference type="ChEBI" id="CHEBI:134278"/>
    </reaction>
</comment>
<accession>A0ABV9JKL2</accession>
<evidence type="ECO:0000313" key="6">
    <source>
        <dbReference type="Proteomes" id="UP001595962"/>
    </source>
</evidence>
<proteinExistence type="inferred from homology"/>
<feature type="domain" description="Methyltransferase" evidence="4">
    <location>
        <begin position="61"/>
        <end position="157"/>
    </location>
</feature>
<feature type="binding site" evidence="3">
    <location>
        <begin position="63"/>
        <end position="65"/>
    </location>
    <ligand>
        <name>S-adenosyl-L-methionine</name>
        <dbReference type="ChEBI" id="CHEBI:59789"/>
    </ligand>
</feature>
<sequence length="246" mass="27600">MNKDQIYADPLGHIQDFRFDSTVVDVFPDMIQRSVPGYQTIIQTIGKLTARYQQPDSRYYDLGCSLGAATLSMRRNIRASGCEVIGVDNSEAMVARCQSHLQAFRSDVPARAELGDIRQVQMDNAAMVVSNFTLQFLPPEDRDLLVQRIYQALKPGGIFVLSEKIVEADTTTHDLLIDLHHDFKRANGYSELEISQKRTALENVMRPDSKSQHQARLEAAGFSHISVWFQCFNFCSLVAIKQGAAA</sequence>
<keyword evidence="2 3" id="KW-0949">S-adenosyl-L-methionine</keyword>
<dbReference type="InterPro" id="IPR029063">
    <property type="entry name" value="SAM-dependent_MTases_sf"/>
</dbReference>
<feature type="binding site" evidence="3">
    <location>
        <begin position="116"/>
        <end position="117"/>
    </location>
    <ligand>
        <name>S-adenosyl-L-methionine</name>
        <dbReference type="ChEBI" id="CHEBI:59789"/>
    </ligand>
</feature>
<dbReference type="PANTHER" id="PTHR43861:SF2">
    <property type="entry name" value="CARBOXY-S-ADENOSYL-L-METHIONINE SYNTHASE"/>
    <property type="match status" value="1"/>
</dbReference>
<name>A0ABV9JKL2_9GAMM</name>